<dbReference type="InterPro" id="IPR014284">
    <property type="entry name" value="RNA_pol_sigma-70_dom"/>
</dbReference>
<comment type="similarity">
    <text evidence="1">Belongs to the sigma-70 factor family. ECF subfamily.</text>
</comment>
<evidence type="ECO:0000259" key="6">
    <source>
        <dbReference type="Pfam" id="PF08281"/>
    </source>
</evidence>
<dbReference type="AlphaFoldDB" id="A0A9J6ZJL8"/>
<dbReference type="SUPFAM" id="SSF88659">
    <property type="entry name" value="Sigma3 and sigma4 domains of RNA polymerase sigma factors"/>
    <property type="match status" value="1"/>
</dbReference>
<dbReference type="InterPro" id="IPR039425">
    <property type="entry name" value="RNA_pol_sigma-70-like"/>
</dbReference>
<gene>
    <name evidence="7" type="ORF">NAG76_09490</name>
</gene>
<dbReference type="GO" id="GO:0016987">
    <property type="term" value="F:sigma factor activity"/>
    <property type="evidence" value="ECO:0007669"/>
    <property type="project" value="UniProtKB-KW"/>
</dbReference>
<evidence type="ECO:0000313" key="7">
    <source>
        <dbReference type="EMBL" id="URN96427.1"/>
    </source>
</evidence>
<dbReference type="Gene3D" id="1.10.10.10">
    <property type="entry name" value="Winged helix-like DNA-binding domain superfamily/Winged helix DNA-binding domain"/>
    <property type="match status" value="1"/>
</dbReference>
<dbReference type="InterPro" id="IPR013325">
    <property type="entry name" value="RNA_pol_sigma_r2"/>
</dbReference>
<organism evidence="7 8">
    <name type="scientific">Candidatus Pristimantibacillus lignocellulolyticus</name>
    <dbReference type="NCBI Taxonomy" id="2994561"/>
    <lineage>
        <taxon>Bacteria</taxon>
        <taxon>Bacillati</taxon>
        <taxon>Bacillota</taxon>
        <taxon>Bacilli</taxon>
        <taxon>Bacillales</taxon>
        <taxon>Paenibacillaceae</taxon>
        <taxon>Candidatus Pristimantibacillus</taxon>
    </lineage>
</organism>
<evidence type="ECO:0000256" key="2">
    <source>
        <dbReference type="ARBA" id="ARBA00023015"/>
    </source>
</evidence>
<evidence type="ECO:0000313" key="8">
    <source>
        <dbReference type="Proteomes" id="UP001056756"/>
    </source>
</evidence>
<keyword evidence="4" id="KW-0804">Transcription</keyword>
<sequence length="177" mass="21265">MNDNQIIEKIKQGEQQYFRVLYDRYFEYAVRVSTIILRNQQSSAKDVVQEAFIRVYRKLNQFDMDREFKPWFYTILLNECKRISQKNNDSEVAGEQVVEPLYQDRHPFIEYESLYIAIQQLEEHNRVPVILKYMHDMKDQEIADILQENVNTIKSRLYKARIKLKNLLKHESGGAVQ</sequence>
<dbReference type="KEGG" id="plig:NAG76_09490"/>
<evidence type="ECO:0000256" key="1">
    <source>
        <dbReference type="ARBA" id="ARBA00010641"/>
    </source>
</evidence>
<proteinExistence type="inferred from homology"/>
<dbReference type="InterPro" id="IPR013249">
    <property type="entry name" value="RNA_pol_sigma70_r4_t2"/>
</dbReference>
<dbReference type="Pfam" id="PF08281">
    <property type="entry name" value="Sigma70_r4_2"/>
    <property type="match status" value="1"/>
</dbReference>
<dbReference type="NCBIfam" id="TIGR02937">
    <property type="entry name" value="sigma70-ECF"/>
    <property type="match status" value="1"/>
</dbReference>
<dbReference type="SUPFAM" id="SSF88946">
    <property type="entry name" value="Sigma2 domain of RNA polymerase sigma factors"/>
    <property type="match status" value="1"/>
</dbReference>
<dbReference type="Proteomes" id="UP001056756">
    <property type="component" value="Chromosome"/>
</dbReference>
<name>A0A9J6ZJL8_9BACL</name>
<reference evidence="7" key="1">
    <citation type="submission" date="2022-05" db="EMBL/GenBank/DDBJ databases">
        <title>Novel bacterial taxa in a minimal lignocellulolytic consortium and its capacity to transform plastics disclosed by genome-resolved metagenomics.</title>
        <authorList>
            <person name="Rodriguez C.A.D."/>
            <person name="Diaz-Garcia L."/>
            <person name="Herrera K."/>
            <person name="Tarazona N.A."/>
            <person name="Sproer C."/>
            <person name="Overmann J."/>
            <person name="Jimenez D.J."/>
        </authorList>
    </citation>
    <scope>NUCLEOTIDE SEQUENCE</scope>
    <source>
        <strain evidence="7">MAG5</strain>
    </source>
</reference>
<evidence type="ECO:0000256" key="4">
    <source>
        <dbReference type="ARBA" id="ARBA00023163"/>
    </source>
</evidence>
<feature type="domain" description="RNA polymerase sigma-70 region 2" evidence="5">
    <location>
        <begin position="28"/>
        <end position="82"/>
    </location>
</feature>
<dbReference type="GO" id="GO:0003677">
    <property type="term" value="F:DNA binding"/>
    <property type="evidence" value="ECO:0007669"/>
    <property type="project" value="InterPro"/>
</dbReference>
<dbReference type="PANTHER" id="PTHR43133:SF51">
    <property type="entry name" value="RNA POLYMERASE SIGMA FACTOR"/>
    <property type="match status" value="1"/>
</dbReference>
<dbReference type="InterPro" id="IPR036388">
    <property type="entry name" value="WH-like_DNA-bd_sf"/>
</dbReference>
<dbReference type="GO" id="GO:0006352">
    <property type="term" value="P:DNA-templated transcription initiation"/>
    <property type="evidence" value="ECO:0007669"/>
    <property type="project" value="InterPro"/>
</dbReference>
<keyword evidence="2" id="KW-0805">Transcription regulation</keyword>
<evidence type="ECO:0000259" key="5">
    <source>
        <dbReference type="Pfam" id="PF04542"/>
    </source>
</evidence>
<keyword evidence="3" id="KW-0731">Sigma factor</keyword>
<accession>A0A9J6ZJL8</accession>
<dbReference type="InterPro" id="IPR007627">
    <property type="entry name" value="RNA_pol_sigma70_r2"/>
</dbReference>
<dbReference type="Pfam" id="PF04542">
    <property type="entry name" value="Sigma70_r2"/>
    <property type="match status" value="1"/>
</dbReference>
<protein>
    <submittedName>
        <fullName evidence="7">RNA polymerase sigma factor</fullName>
    </submittedName>
</protein>
<dbReference type="PANTHER" id="PTHR43133">
    <property type="entry name" value="RNA POLYMERASE ECF-TYPE SIGMA FACTO"/>
    <property type="match status" value="1"/>
</dbReference>
<dbReference type="EMBL" id="CP097899">
    <property type="protein sequence ID" value="URN96427.1"/>
    <property type="molecule type" value="Genomic_DNA"/>
</dbReference>
<feature type="domain" description="RNA polymerase sigma factor 70 region 4 type 2" evidence="6">
    <location>
        <begin position="114"/>
        <end position="164"/>
    </location>
</feature>
<evidence type="ECO:0000256" key="3">
    <source>
        <dbReference type="ARBA" id="ARBA00023082"/>
    </source>
</evidence>
<dbReference type="Gene3D" id="1.10.1740.10">
    <property type="match status" value="1"/>
</dbReference>
<dbReference type="InterPro" id="IPR013324">
    <property type="entry name" value="RNA_pol_sigma_r3/r4-like"/>
</dbReference>